<dbReference type="OrthoDB" id="9899510at2759"/>
<dbReference type="PANTHER" id="PTHR36129">
    <property type="entry name" value="ORGANIC SOLUTE TRANSPORTER SUBUNIT BETA-RELATED"/>
    <property type="match status" value="1"/>
</dbReference>
<comment type="caution">
    <text evidence="3">The sequence shown here is derived from an EMBL/GenBank/DDBJ whole genome shotgun (WGS) entry which is preliminary data.</text>
</comment>
<dbReference type="Gene3D" id="2.80.10.50">
    <property type="match status" value="1"/>
</dbReference>
<proteinExistence type="predicted"/>
<dbReference type="InterPro" id="IPR035992">
    <property type="entry name" value="Ricin_B-like_lectins"/>
</dbReference>
<protein>
    <submittedName>
        <fullName evidence="3">OSTB protein</fullName>
    </submittedName>
</protein>
<name>A0A7L0W4U9_ALELA</name>
<feature type="non-terminal residue" evidence="3">
    <location>
        <position position="1"/>
    </location>
</feature>
<gene>
    <name evidence="3" type="primary">Slc51b</name>
    <name evidence="3" type="ORF">ALELAT_R13964</name>
</gene>
<dbReference type="PANTHER" id="PTHR36129:SF3">
    <property type="match status" value="1"/>
</dbReference>
<feature type="transmembrane region" description="Helical" evidence="1">
    <location>
        <begin position="186"/>
        <end position="210"/>
    </location>
</feature>
<organism evidence="3 4">
    <name type="scientific">Alectura lathami</name>
    <name type="common">Australian brush turkey</name>
    <dbReference type="NCBI Taxonomy" id="81907"/>
    <lineage>
        <taxon>Eukaryota</taxon>
        <taxon>Metazoa</taxon>
        <taxon>Chordata</taxon>
        <taxon>Craniata</taxon>
        <taxon>Vertebrata</taxon>
        <taxon>Euteleostomi</taxon>
        <taxon>Archelosauria</taxon>
        <taxon>Archosauria</taxon>
        <taxon>Dinosauria</taxon>
        <taxon>Saurischia</taxon>
        <taxon>Theropoda</taxon>
        <taxon>Coelurosauria</taxon>
        <taxon>Aves</taxon>
        <taxon>Neognathae</taxon>
        <taxon>Galloanserae</taxon>
        <taxon>Galliformes</taxon>
        <taxon>Megapodiidae</taxon>
        <taxon>Alectura</taxon>
    </lineage>
</organism>
<dbReference type="GO" id="GO:0046982">
    <property type="term" value="F:protein heterodimerization activity"/>
    <property type="evidence" value="ECO:0007669"/>
    <property type="project" value="InterPro"/>
</dbReference>
<keyword evidence="4" id="KW-1185">Reference proteome</keyword>
<evidence type="ECO:0000256" key="2">
    <source>
        <dbReference type="SAM" id="SignalP"/>
    </source>
</evidence>
<dbReference type="EMBL" id="VXAV01003194">
    <property type="protein sequence ID" value="NXL86210.1"/>
    <property type="molecule type" value="Genomic_DNA"/>
</dbReference>
<dbReference type="GO" id="GO:0005886">
    <property type="term" value="C:plasma membrane"/>
    <property type="evidence" value="ECO:0007669"/>
    <property type="project" value="InterPro"/>
</dbReference>
<feature type="signal peptide" evidence="2">
    <location>
        <begin position="1"/>
        <end position="17"/>
    </location>
</feature>
<evidence type="ECO:0000313" key="3">
    <source>
        <dbReference type="EMBL" id="NXL86210.1"/>
    </source>
</evidence>
<dbReference type="InterPro" id="IPR029387">
    <property type="entry name" value="OSTbeta"/>
</dbReference>
<reference evidence="3 4" key="1">
    <citation type="submission" date="2019-09" db="EMBL/GenBank/DDBJ databases">
        <title>Bird 10,000 Genomes (B10K) Project - Family phase.</title>
        <authorList>
            <person name="Zhang G."/>
        </authorList>
    </citation>
    <scope>NUCLEOTIDE SEQUENCE [LARGE SCALE GENOMIC DNA]</scope>
    <source>
        <strain evidence="3">B10K-DU-001-39</strain>
        <tissue evidence="3">Muscle</tissue>
    </source>
</reference>
<keyword evidence="1" id="KW-1133">Transmembrane helix</keyword>
<dbReference type="Pfam" id="PF15048">
    <property type="entry name" value="OSTbeta"/>
    <property type="match status" value="1"/>
</dbReference>
<keyword evidence="2" id="KW-0732">Signal</keyword>
<keyword evidence="1" id="KW-0812">Transmembrane</keyword>
<dbReference type="Proteomes" id="UP000562322">
    <property type="component" value="Unassembled WGS sequence"/>
</dbReference>
<dbReference type="GO" id="GO:0022857">
    <property type="term" value="F:transmembrane transporter activity"/>
    <property type="evidence" value="ECO:0007669"/>
    <property type="project" value="InterPro"/>
</dbReference>
<dbReference type="PROSITE" id="PS50231">
    <property type="entry name" value="RICIN_B_LECTIN"/>
    <property type="match status" value="1"/>
</dbReference>
<dbReference type="CDD" id="cd23385">
    <property type="entry name" value="beta-trefoil_Ricin_MRC-like"/>
    <property type="match status" value="1"/>
</dbReference>
<dbReference type="GO" id="GO:0015721">
    <property type="term" value="P:bile acid and bile salt transport"/>
    <property type="evidence" value="ECO:0007669"/>
    <property type="project" value="InterPro"/>
</dbReference>
<accession>A0A7L0W4U9</accession>
<feature type="chain" id="PRO_5029471056" evidence="2">
    <location>
        <begin position="18"/>
        <end position="286"/>
    </location>
</feature>
<evidence type="ECO:0000313" key="4">
    <source>
        <dbReference type="Proteomes" id="UP000562322"/>
    </source>
</evidence>
<feature type="non-terminal residue" evidence="3">
    <location>
        <position position="286"/>
    </location>
</feature>
<sequence length="286" mass="31929">MKLLWIIPFFLLQGTEAFLLQNAKVKLCLQASPVDGNLLLEDCNPASGFQDWSWQGVSLRNRGTQSCLSVVEAHRVQMSPCDSTSFTGWVCSNSLLSPLGSSQGYLVASRKGVALANVRGVKAQWQGVPERNVCIQKAVQYNYVPAALTSTHAYDHKAHNVTLVLGMDPEKVEELLWFFRREDPSAWNYSILVLSFVATILGLLLLAINISRNRKRKIHMYKEAAQAAQQAEMESKQALLPVQKCSQDSLQKQEPVRQDERSGEVLVQWKDGTVTTLYGEMSEDAI</sequence>
<evidence type="ECO:0000256" key="1">
    <source>
        <dbReference type="SAM" id="Phobius"/>
    </source>
</evidence>
<dbReference type="SUPFAM" id="SSF50370">
    <property type="entry name" value="Ricin B-like lectins"/>
    <property type="match status" value="1"/>
</dbReference>
<dbReference type="InterPro" id="IPR052678">
    <property type="entry name" value="OST-beta_subunit"/>
</dbReference>
<keyword evidence="1" id="KW-0472">Membrane</keyword>
<dbReference type="AlphaFoldDB" id="A0A7L0W4U9"/>